<dbReference type="PROSITE" id="PS51257">
    <property type="entry name" value="PROKAR_LIPOPROTEIN"/>
    <property type="match status" value="1"/>
</dbReference>
<reference evidence="4" key="1">
    <citation type="submission" date="2016-10" db="EMBL/GenBank/DDBJ databases">
        <authorList>
            <person name="Varghese N."/>
            <person name="Submissions S."/>
        </authorList>
    </citation>
    <scope>NUCLEOTIDE SEQUENCE [LARGE SCALE GENOMIC DNA]</scope>
    <source>
        <strain evidence="4">CGMCC 1.10657</strain>
    </source>
</reference>
<feature type="chain" id="PRO_5011496422" evidence="2">
    <location>
        <begin position="19"/>
        <end position="407"/>
    </location>
</feature>
<dbReference type="RefSeq" id="WP_244506262.1">
    <property type="nucleotide sequence ID" value="NZ_FNQO01000003.1"/>
</dbReference>
<dbReference type="InterPro" id="IPR038765">
    <property type="entry name" value="Papain-like_cys_pep_sf"/>
</dbReference>
<keyword evidence="2" id="KW-0732">Signal</keyword>
<dbReference type="PANTHER" id="PTHR12558:SF13">
    <property type="entry name" value="CELL DIVISION CYCLE PROTEIN 27 HOMOLOG"/>
    <property type="match status" value="1"/>
</dbReference>
<dbReference type="Pfam" id="PF12895">
    <property type="entry name" value="ANAPC3"/>
    <property type="match status" value="1"/>
</dbReference>
<dbReference type="SUPFAM" id="SSF48452">
    <property type="entry name" value="TPR-like"/>
    <property type="match status" value="1"/>
</dbReference>
<accession>A0A1H4AGC3</accession>
<evidence type="ECO:0000256" key="1">
    <source>
        <dbReference type="PROSITE-ProRule" id="PRU00339"/>
    </source>
</evidence>
<dbReference type="AlphaFoldDB" id="A0A1H4AGC3"/>
<keyword evidence="1" id="KW-0802">TPR repeat</keyword>
<evidence type="ECO:0000313" key="3">
    <source>
        <dbReference type="EMBL" id="SEA35000.1"/>
    </source>
</evidence>
<organism evidence="3 4">
    <name type="scientific">Microbulbifer marinus</name>
    <dbReference type="NCBI Taxonomy" id="658218"/>
    <lineage>
        <taxon>Bacteria</taxon>
        <taxon>Pseudomonadati</taxon>
        <taxon>Pseudomonadota</taxon>
        <taxon>Gammaproteobacteria</taxon>
        <taxon>Cellvibrionales</taxon>
        <taxon>Microbulbiferaceae</taxon>
        <taxon>Microbulbifer</taxon>
    </lineage>
</organism>
<dbReference type="PROSITE" id="PS50005">
    <property type="entry name" value="TPR"/>
    <property type="match status" value="2"/>
</dbReference>
<dbReference type="InterPro" id="IPR019734">
    <property type="entry name" value="TPR_rpt"/>
</dbReference>
<keyword evidence="4" id="KW-1185">Reference proteome</keyword>
<evidence type="ECO:0000256" key="2">
    <source>
        <dbReference type="SAM" id="SignalP"/>
    </source>
</evidence>
<dbReference type="Pfam" id="PF13431">
    <property type="entry name" value="TPR_17"/>
    <property type="match status" value="1"/>
</dbReference>
<name>A0A1H4AGC3_9GAMM</name>
<dbReference type="SUPFAM" id="SSF54001">
    <property type="entry name" value="Cysteine proteinases"/>
    <property type="match status" value="1"/>
</dbReference>
<dbReference type="PANTHER" id="PTHR12558">
    <property type="entry name" value="CELL DIVISION CYCLE 16,23,27"/>
    <property type="match status" value="1"/>
</dbReference>
<feature type="repeat" description="TPR" evidence="1">
    <location>
        <begin position="192"/>
        <end position="225"/>
    </location>
</feature>
<sequence length="407" mass="47090">MMKTPILILLLCFLTGCASNPPRESSAIDIESALSGAVILGQPVDMASLPEEDLLALTPEMRAYLATVAPDASPRRRLAELIRAFERREFHVEYDEDSTLSAMETYRQQRGNCLAFTLMMVAMARELGAEAYFNQVDVPPVWGHDEAQTFVVYRHINMVSENTRGRRVVDFNLAAYDPIYDQRKLSDIAAFAQYYSNRGIELMQQGERATAFLHLRKALALRPGDSDLWSNLGALYSRFGHQHEAQQSYRQALALNASHLVAISNLERLYRHSGRVELAEYYAQRAKYHRERNPYYLFYQARNAYEHGEYQRAKKQLRRALWKYEDDHRFHFLMGLTSFRLGEVEDSRESFREAFALAENQGTKNAYLRKLEYLKRSQPDMNPEAPAPTINVIRRQRRPELSDMLGW</sequence>
<gene>
    <name evidence="3" type="ORF">SAMN05216562_2768</name>
</gene>
<dbReference type="Proteomes" id="UP000198658">
    <property type="component" value="Unassembled WGS sequence"/>
</dbReference>
<dbReference type="SMART" id="SM00028">
    <property type="entry name" value="TPR"/>
    <property type="match status" value="4"/>
</dbReference>
<evidence type="ECO:0000313" key="4">
    <source>
        <dbReference type="Proteomes" id="UP000198658"/>
    </source>
</evidence>
<dbReference type="InterPro" id="IPR011990">
    <property type="entry name" value="TPR-like_helical_dom_sf"/>
</dbReference>
<feature type="repeat" description="TPR" evidence="1">
    <location>
        <begin position="226"/>
        <end position="259"/>
    </location>
</feature>
<dbReference type="EMBL" id="FNQO01000003">
    <property type="protein sequence ID" value="SEA35000.1"/>
    <property type="molecule type" value="Genomic_DNA"/>
</dbReference>
<dbReference type="Gene3D" id="1.25.40.10">
    <property type="entry name" value="Tetratricopeptide repeat domain"/>
    <property type="match status" value="2"/>
</dbReference>
<protein>
    <submittedName>
        <fullName evidence="3">Tetratricopeptide repeat-containing protein</fullName>
    </submittedName>
</protein>
<feature type="signal peptide" evidence="2">
    <location>
        <begin position="1"/>
        <end position="18"/>
    </location>
</feature>
<proteinExistence type="predicted"/>
<dbReference type="STRING" id="658218.SAMN05216562_2768"/>